<dbReference type="InterPro" id="IPR044939">
    <property type="entry name" value="EutB_dom_2_sf"/>
</dbReference>
<gene>
    <name evidence="1" type="primary">eutB</name>
    <name evidence="1" type="ORF">GTQ38_14950</name>
</gene>
<dbReference type="Pfam" id="PF06751">
    <property type="entry name" value="EutB"/>
    <property type="match status" value="1"/>
</dbReference>
<dbReference type="Gene3D" id="3.20.20.70">
    <property type="entry name" value="Aldolase class I"/>
    <property type="match status" value="1"/>
</dbReference>
<dbReference type="Proteomes" id="UP000475249">
    <property type="component" value="Unassembled WGS sequence"/>
</dbReference>
<dbReference type="RefSeq" id="WP_161436351.1">
    <property type="nucleotide sequence ID" value="NZ_WXYO01000006.1"/>
</dbReference>
<dbReference type="GO" id="GO:0006520">
    <property type="term" value="P:amino acid metabolic process"/>
    <property type="evidence" value="ECO:0007669"/>
    <property type="project" value="InterPro"/>
</dbReference>
<dbReference type="InterPro" id="IPR010628">
    <property type="entry name" value="EutB"/>
</dbReference>
<dbReference type="InterPro" id="IPR009246">
    <property type="entry name" value="EutC"/>
</dbReference>
<dbReference type="PANTHER" id="PTHR39329">
    <property type="entry name" value="ETHANOLAMINE AMMONIA-LYASE HEAVY CHAIN"/>
    <property type="match status" value="1"/>
</dbReference>
<comment type="caution">
    <text evidence="1">The sequence shown here is derived from an EMBL/GenBank/DDBJ whole genome shotgun (WGS) entry which is preliminary data.</text>
</comment>
<keyword evidence="2" id="KW-1185">Reference proteome</keyword>
<dbReference type="GO" id="GO:0008851">
    <property type="term" value="F:ethanolamine ammonia-lyase activity"/>
    <property type="evidence" value="ECO:0007669"/>
    <property type="project" value="UniProtKB-EC"/>
</dbReference>
<keyword evidence="1" id="KW-0456">Lyase</keyword>
<dbReference type="AlphaFoldDB" id="A0A6L9EEW7"/>
<protein>
    <submittedName>
        <fullName evidence="1">Ethanolamine ammonia-lyase subunit EutB</fullName>
        <ecNumber evidence="1">4.3.1.7</ecNumber>
    </submittedName>
</protein>
<dbReference type="GO" id="GO:0005829">
    <property type="term" value="C:cytosol"/>
    <property type="evidence" value="ECO:0007669"/>
    <property type="project" value="TreeGrafter"/>
</dbReference>
<dbReference type="InterPro" id="IPR013785">
    <property type="entry name" value="Aldolase_TIM"/>
</dbReference>
<evidence type="ECO:0000313" key="2">
    <source>
        <dbReference type="Proteomes" id="UP000475249"/>
    </source>
</evidence>
<organism evidence="1 2">
    <name type="scientific">Poritiphilus flavus</name>
    <dbReference type="NCBI Taxonomy" id="2697053"/>
    <lineage>
        <taxon>Bacteria</taxon>
        <taxon>Pseudomonadati</taxon>
        <taxon>Bacteroidota</taxon>
        <taxon>Flavobacteriia</taxon>
        <taxon>Flavobacteriales</taxon>
        <taxon>Flavobacteriaceae</taxon>
        <taxon>Poritiphilus</taxon>
    </lineage>
</organism>
<dbReference type="Pfam" id="PF05985">
    <property type="entry name" value="EutC"/>
    <property type="match status" value="1"/>
</dbReference>
<dbReference type="Gene3D" id="1.10.220.70">
    <property type="entry name" value="lyase"/>
    <property type="match status" value="1"/>
</dbReference>
<reference evidence="1 2" key="1">
    <citation type="submission" date="2020-01" db="EMBL/GenBank/DDBJ databases">
        <title>Bacteria diversity of Porities sp.</title>
        <authorList>
            <person name="Wang G."/>
        </authorList>
    </citation>
    <scope>NUCLEOTIDE SEQUENCE [LARGE SCALE GENOMIC DNA]</scope>
    <source>
        <strain evidence="1 2">R33</strain>
    </source>
</reference>
<sequence>MKKITRKGFLGQMGLMGASIISFGGCDFSTTNIKSRIPRGAHIDTPLEAEDIFSFIRRLKGKMDISLYRKIIGAANEFKEGDQTIGVAAADETSCQNARTLLGNTLVNDLEKNPLFKDGILDLIQNSVTPDPMVQNWTVSELKQFILSSPEEQIKEIMPGLSSDIIACVVKLMTNEELISVGQKVFNPLPNSNIGSEGYMSARVQPNSPTDDIEDIAWQVFDAWSYGVGDLVLGTNPVSSEVDSVARIEAELFDIISTFGLEESIPNCVLSHIDIQAAVEEIQPGTTGIWFQSLAGTENANKTFDVTIEKMFQHMDKRKGPYGLYAETGQGADFTNGHGQGFDMLVHESRKYGFLRALKLHISKDLPPEEAPWVHVNDVAGFIGPEVFKTREQLVRCCLEDTAMGKLHGLTIGLDLCSTLHMDVNLRDLDWCIEQVMPANPAYLMALPTKNDPMLSYLTTAFHNHLKVREQFGYKVNDVMWDFFKKIEVIDNEGQPTSHFGDPLWVYYQYRLAKEDPRSKEEIYKEGRECLARIRKRGVPIAEGYGENIWDQNPELEREVERLYEDAKVSLWTEMPASFVASIPAPVAISSKSHDRIDYVYHPESGERLSTTALKRLESMLKTWGSDVPELQIIISDGLNARALMDEGHLMPFLDGLTSALKAKDYRIGKENIVIRNGRVRAGYACGELLFGHLPNPATNKGIIHVIGERPGSGHHNFSAYLTVTTVNTWSKKGTVDHNITRVVSGISDSALKPEQAIQDILGIIEQQLAPELSAV</sequence>
<dbReference type="InterPro" id="IPR042251">
    <property type="entry name" value="EutC_C"/>
</dbReference>
<dbReference type="EC" id="4.3.1.7" evidence="1"/>
<dbReference type="PROSITE" id="PS51257">
    <property type="entry name" value="PROKAR_LIPOPROTEIN"/>
    <property type="match status" value="1"/>
</dbReference>
<dbReference type="Gene3D" id="3.40.50.11240">
    <property type="entry name" value="Ethanolamine ammonia-lyase light chain (EutC)"/>
    <property type="match status" value="1"/>
</dbReference>
<proteinExistence type="predicted"/>
<dbReference type="GO" id="GO:0046336">
    <property type="term" value="P:ethanolamine catabolic process"/>
    <property type="evidence" value="ECO:0007669"/>
    <property type="project" value="TreeGrafter"/>
</dbReference>
<name>A0A6L9EEW7_9FLAO</name>
<dbReference type="PANTHER" id="PTHR39329:SF1">
    <property type="entry name" value="ETHANOLAMINE AMMONIA-LYASE LARGE SUBUNIT"/>
    <property type="match status" value="1"/>
</dbReference>
<dbReference type="NCBIfam" id="NF011649">
    <property type="entry name" value="PRK15067.1"/>
    <property type="match status" value="1"/>
</dbReference>
<dbReference type="EMBL" id="WXYO01000006">
    <property type="protein sequence ID" value="NAS13314.1"/>
    <property type="molecule type" value="Genomic_DNA"/>
</dbReference>
<accession>A0A6L9EEW7</accession>
<evidence type="ECO:0000313" key="1">
    <source>
        <dbReference type="EMBL" id="NAS13314.1"/>
    </source>
</evidence>
<dbReference type="GO" id="GO:0009350">
    <property type="term" value="C:ethanolamine ammonia-lyase complex"/>
    <property type="evidence" value="ECO:0007669"/>
    <property type="project" value="TreeGrafter"/>
</dbReference>